<name>A0ABR7TIQ0_9BACT</name>
<dbReference type="Proteomes" id="UP000659124">
    <property type="component" value="Unassembled WGS sequence"/>
</dbReference>
<keyword evidence="5" id="KW-0223">Dioxygenase</keyword>
<dbReference type="SUPFAM" id="SSF51197">
    <property type="entry name" value="Clavaminate synthase-like"/>
    <property type="match status" value="1"/>
</dbReference>
<organism evidence="5 6">
    <name type="scientific">Chitinophaga qingshengii</name>
    <dbReference type="NCBI Taxonomy" id="1569794"/>
    <lineage>
        <taxon>Bacteria</taxon>
        <taxon>Pseudomonadati</taxon>
        <taxon>Bacteroidota</taxon>
        <taxon>Chitinophagia</taxon>
        <taxon>Chitinophagales</taxon>
        <taxon>Chitinophagaceae</taxon>
        <taxon>Chitinophaga</taxon>
    </lineage>
</organism>
<evidence type="ECO:0000313" key="5">
    <source>
        <dbReference type="EMBL" id="MBC9929279.1"/>
    </source>
</evidence>
<evidence type="ECO:0000256" key="3">
    <source>
        <dbReference type="ARBA" id="ARBA00023194"/>
    </source>
</evidence>
<dbReference type="GO" id="GO:0051213">
    <property type="term" value="F:dioxygenase activity"/>
    <property type="evidence" value="ECO:0007669"/>
    <property type="project" value="UniProtKB-KW"/>
</dbReference>
<comment type="cofactor">
    <cofactor evidence="1">
        <name>Fe(2+)</name>
        <dbReference type="ChEBI" id="CHEBI:29033"/>
    </cofactor>
</comment>
<dbReference type="InterPro" id="IPR003819">
    <property type="entry name" value="TauD/TfdA-like"/>
</dbReference>
<dbReference type="RefSeq" id="WP_188086418.1">
    <property type="nucleotide sequence ID" value="NZ_JACVFC010000001.1"/>
</dbReference>
<gene>
    <name evidence="5" type="ORF">ICL07_02770</name>
</gene>
<dbReference type="PANTHER" id="PTHR10696:SF56">
    <property type="entry name" value="TAUD_TFDA-LIKE DOMAIN-CONTAINING PROTEIN"/>
    <property type="match status" value="1"/>
</dbReference>
<keyword evidence="3" id="KW-0045">Antibiotic biosynthesis</keyword>
<proteinExistence type="predicted"/>
<evidence type="ECO:0000313" key="6">
    <source>
        <dbReference type="Proteomes" id="UP000659124"/>
    </source>
</evidence>
<dbReference type="PANTHER" id="PTHR10696">
    <property type="entry name" value="GAMMA-BUTYROBETAINE HYDROXYLASE-RELATED"/>
    <property type="match status" value="1"/>
</dbReference>
<evidence type="ECO:0000256" key="2">
    <source>
        <dbReference type="ARBA" id="ARBA00023002"/>
    </source>
</evidence>
<keyword evidence="6" id="KW-1185">Reference proteome</keyword>
<accession>A0ABR7TIQ0</accession>
<protein>
    <submittedName>
        <fullName evidence="5">TauD/TfdA family dioxygenase</fullName>
    </submittedName>
</protein>
<dbReference type="EMBL" id="JACVFC010000001">
    <property type="protein sequence ID" value="MBC9929279.1"/>
    <property type="molecule type" value="Genomic_DNA"/>
</dbReference>
<dbReference type="InterPro" id="IPR050411">
    <property type="entry name" value="AlphaKG_dependent_hydroxylases"/>
</dbReference>
<dbReference type="Gene3D" id="3.60.130.10">
    <property type="entry name" value="Clavaminate synthase-like"/>
    <property type="match status" value="1"/>
</dbReference>
<evidence type="ECO:0000259" key="4">
    <source>
        <dbReference type="Pfam" id="PF02668"/>
    </source>
</evidence>
<dbReference type="Pfam" id="PF02668">
    <property type="entry name" value="TauD"/>
    <property type="match status" value="1"/>
</dbReference>
<sequence>MFQEYAARVERYDLHGLDYPLVIKPLETGIDPFRWAEDHKAMVQKDLHRFGAILFRDFPLHQVQDFNKFVAAFGGEMIDYKERSSPRHEVEKKIYTSTDHPADQVINMHNENSYSRSWPLKLYFYCDIPSARGGETPIADSRRMLAMLSKSTKKKFREKGVLYVRNLGGMMGLNWDVVFQTTDRSVVEAYCKQKDIVFNWKDDNRLQLKYYAPAIRIHPQTGDESWFNHAFFYNILSLDPQFVEEILTVMDKEDFSFLSYYGDGEEIEEAVIDEIRSCFEQLKVSFLWQKGDVLLVDNMLMAHGRAAYEGERRILVAMTDPQYHHMYL</sequence>
<reference evidence="5 6" key="1">
    <citation type="submission" date="2020-09" db="EMBL/GenBank/DDBJ databases">
        <title>Genome sequences of type strains of Chitinophaga qingshengii and Chitinophaga varians.</title>
        <authorList>
            <person name="Kittiwongwattana C."/>
        </authorList>
    </citation>
    <scope>NUCLEOTIDE SEQUENCE [LARGE SCALE GENOMIC DNA]</scope>
    <source>
        <strain evidence="5 6">JCM 30026</strain>
    </source>
</reference>
<dbReference type="InterPro" id="IPR042098">
    <property type="entry name" value="TauD-like_sf"/>
</dbReference>
<keyword evidence="2" id="KW-0560">Oxidoreductase</keyword>
<evidence type="ECO:0000256" key="1">
    <source>
        <dbReference type="ARBA" id="ARBA00001954"/>
    </source>
</evidence>
<comment type="caution">
    <text evidence="5">The sequence shown here is derived from an EMBL/GenBank/DDBJ whole genome shotgun (WGS) entry which is preliminary data.</text>
</comment>
<feature type="domain" description="TauD/TfdA-like" evidence="4">
    <location>
        <begin position="28"/>
        <end position="318"/>
    </location>
</feature>